<dbReference type="Gene3D" id="1.10.8.430">
    <property type="entry name" value="Helical domain of apoptotic protease-activating factors"/>
    <property type="match status" value="1"/>
</dbReference>
<dbReference type="SMART" id="SM00369">
    <property type="entry name" value="LRR_TYP"/>
    <property type="match status" value="3"/>
</dbReference>
<evidence type="ECO:0000256" key="2">
    <source>
        <dbReference type="ARBA" id="ARBA00022737"/>
    </source>
</evidence>
<name>A0AA38TPM8_9ASTR</name>
<dbReference type="PRINTS" id="PR00364">
    <property type="entry name" value="DISEASERSIST"/>
</dbReference>
<dbReference type="InterPro" id="IPR042197">
    <property type="entry name" value="Apaf_helical"/>
</dbReference>
<reference evidence="7" key="1">
    <citation type="submission" date="2023-03" db="EMBL/GenBank/DDBJ databases">
        <title>Chromosome-scale reference genome and RAD-based genetic map of yellow starthistle (Centaurea solstitialis) reveal putative structural variation and QTLs associated with invader traits.</title>
        <authorList>
            <person name="Reatini B."/>
            <person name="Cang F.A."/>
            <person name="Jiang Q."/>
            <person name="Mckibben M.T.W."/>
            <person name="Barker M.S."/>
            <person name="Rieseberg L.H."/>
            <person name="Dlugosch K.M."/>
        </authorList>
    </citation>
    <scope>NUCLEOTIDE SEQUENCE</scope>
    <source>
        <strain evidence="7">CAN-66</strain>
        <tissue evidence="7">Leaf</tissue>
    </source>
</reference>
<dbReference type="Gene3D" id="3.40.50.300">
    <property type="entry name" value="P-loop containing nucleotide triphosphate hydrolases"/>
    <property type="match status" value="1"/>
</dbReference>
<dbReference type="PANTHER" id="PTHR11017:SF271">
    <property type="entry name" value="DISEASE RESISTANCE PROTEIN (TIR-NBS-LRR CLASS) FAMILY"/>
    <property type="match status" value="1"/>
</dbReference>
<dbReference type="GO" id="GO:0007165">
    <property type="term" value="P:signal transduction"/>
    <property type="evidence" value="ECO:0007669"/>
    <property type="project" value="InterPro"/>
</dbReference>
<dbReference type="Pfam" id="PF13855">
    <property type="entry name" value="LRR_8"/>
    <property type="match status" value="1"/>
</dbReference>
<dbReference type="InterPro" id="IPR003591">
    <property type="entry name" value="Leu-rich_rpt_typical-subtyp"/>
</dbReference>
<feature type="region of interest" description="Disordered" evidence="4">
    <location>
        <begin position="37"/>
        <end position="59"/>
    </location>
</feature>
<protein>
    <recommendedName>
        <fullName evidence="6">TIR domain-containing protein</fullName>
    </recommendedName>
</protein>
<dbReference type="InterPro" id="IPR044974">
    <property type="entry name" value="Disease_R_plants"/>
</dbReference>
<dbReference type="InterPro" id="IPR001611">
    <property type="entry name" value="Leu-rich_rpt"/>
</dbReference>
<dbReference type="Proteomes" id="UP001172457">
    <property type="component" value="Chromosome 4"/>
</dbReference>
<evidence type="ECO:0000256" key="3">
    <source>
        <dbReference type="ARBA" id="ARBA00023027"/>
    </source>
</evidence>
<dbReference type="GO" id="GO:0051707">
    <property type="term" value="P:response to other organism"/>
    <property type="evidence" value="ECO:0007669"/>
    <property type="project" value="UniProtKB-ARBA"/>
</dbReference>
<dbReference type="Pfam" id="PF00931">
    <property type="entry name" value="NB-ARC"/>
    <property type="match status" value="1"/>
</dbReference>
<dbReference type="InterPro" id="IPR002182">
    <property type="entry name" value="NB-ARC"/>
</dbReference>
<dbReference type="PANTHER" id="PTHR11017">
    <property type="entry name" value="LEUCINE-RICH REPEAT-CONTAINING PROTEIN"/>
    <property type="match status" value="1"/>
</dbReference>
<dbReference type="SMART" id="SM00255">
    <property type="entry name" value="TIR"/>
    <property type="match status" value="1"/>
</dbReference>
<dbReference type="Pfam" id="PF01582">
    <property type="entry name" value="TIR"/>
    <property type="match status" value="1"/>
</dbReference>
<evidence type="ECO:0000256" key="4">
    <source>
        <dbReference type="SAM" id="MobiDB-lite"/>
    </source>
</evidence>
<dbReference type="GO" id="GO:0006952">
    <property type="term" value="P:defense response"/>
    <property type="evidence" value="ECO:0007669"/>
    <property type="project" value="InterPro"/>
</dbReference>
<comment type="caution">
    <text evidence="7">The sequence shown here is derived from an EMBL/GenBank/DDBJ whole genome shotgun (WGS) entry which is preliminary data.</text>
</comment>
<feature type="chain" id="PRO_5041387173" description="TIR domain-containing protein" evidence="5">
    <location>
        <begin position="17"/>
        <end position="1191"/>
    </location>
</feature>
<dbReference type="SUPFAM" id="SSF52200">
    <property type="entry name" value="Toll/Interleukin receptor TIR domain"/>
    <property type="match status" value="1"/>
</dbReference>
<evidence type="ECO:0000313" key="8">
    <source>
        <dbReference type="Proteomes" id="UP001172457"/>
    </source>
</evidence>
<gene>
    <name evidence="7" type="ORF">OSB04_018378</name>
</gene>
<keyword evidence="8" id="KW-1185">Reference proteome</keyword>
<dbReference type="InterPro" id="IPR035897">
    <property type="entry name" value="Toll_tir_struct_dom_sf"/>
</dbReference>
<keyword evidence="3" id="KW-0520">NAD</keyword>
<keyword evidence="1" id="KW-0433">Leucine-rich repeat</keyword>
<evidence type="ECO:0000256" key="5">
    <source>
        <dbReference type="SAM" id="SignalP"/>
    </source>
</evidence>
<evidence type="ECO:0000256" key="1">
    <source>
        <dbReference type="ARBA" id="ARBA00022614"/>
    </source>
</evidence>
<dbReference type="Gene3D" id="3.40.50.10140">
    <property type="entry name" value="Toll/interleukin-1 receptor homology (TIR) domain"/>
    <property type="match status" value="1"/>
</dbReference>
<feature type="signal peptide" evidence="5">
    <location>
        <begin position="1"/>
        <end position="16"/>
    </location>
</feature>
<organism evidence="7 8">
    <name type="scientific">Centaurea solstitialis</name>
    <name type="common">yellow star-thistle</name>
    <dbReference type="NCBI Taxonomy" id="347529"/>
    <lineage>
        <taxon>Eukaryota</taxon>
        <taxon>Viridiplantae</taxon>
        <taxon>Streptophyta</taxon>
        <taxon>Embryophyta</taxon>
        <taxon>Tracheophyta</taxon>
        <taxon>Spermatophyta</taxon>
        <taxon>Magnoliopsida</taxon>
        <taxon>eudicotyledons</taxon>
        <taxon>Gunneridae</taxon>
        <taxon>Pentapetalae</taxon>
        <taxon>asterids</taxon>
        <taxon>campanulids</taxon>
        <taxon>Asterales</taxon>
        <taxon>Asteraceae</taxon>
        <taxon>Carduoideae</taxon>
        <taxon>Cardueae</taxon>
        <taxon>Centaureinae</taxon>
        <taxon>Centaurea</taxon>
    </lineage>
</organism>
<dbReference type="Gene3D" id="3.80.10.10">
    <property type="entry name" value="Ribonuclease Inhibitor"/>
    <property type="match status" value="2"/>
</dbReference>
<dbReference type="InterPro" id="IPR058192">
    <property type="entry name" value="WHD_ROQ1-like"/>
</dbReference>
<feature type="region of interest" description="Disordered" evidence="4">
    <location>
        <begin position="1046"/>
        <end position="1087"/>
    </location>
</feature>
<accession>A0AA38TPM8</accession>
<keyword evidence="5" id="KW-0732">Signal</keyword>
<sequence>MAIISWLSTLLNGTATVLFHCVLRCFHLDSFTGPDPQEQINPSIPSSSSSFDSTPPPSSSQSCAHHVFLSFRGTDTRNNFADHLYSALDQRGIHTYKDDETLPRGETIGPSLFKAIEESQIAVIVFSENYADSSWCLQELTHIMKCKDERGLIVMPIFYHIDPSELRKQKGKYGKALAKHRSQNINVESWRKALVDAGNLSGDVMDGFTRETIFINKIVDTINRLCGAISSDYEGLIGIKARLHDLKSKMEMESLSVVMVGIWGTGGGGKTTLASSLYDEISRKFDVCYFVENIREKSSKSDGLQKLQEKILSTVLNKEEINRVEDGRRLIKDRFCHKKVMIVLDDVDHMDQLEALAGSPDWFGEGSRIVITTRDEHLLKAHKVNHIYNISLLDANEGMKLFCKHAPQDGRPLEEYEMLSKEVVSYAGGLPLALKVLGSFLCDKDMSAWRSALARLKEIPESGIMEKLKISYDGLKPIEKELFLDIACFFRRYNNQDEAMMILDACGFYPIIGVNVLIQKALITVSKHGKFDMHDLIQEMGHHIVREENPKTPELHSRVWQEEDVAKICDMDSTKVNDRIKALKVWFNGDIQLPPSLPQVVGNMKKLRLISVNAYPATSLPREFQPMELCYLNLEWSRVEQLWEGNKRLPNLKVLDLKYSSKLSRTPDLDGLPYLERLILVGCKSLKEIHPSIGYHERIIFLDLRWCSALEIFPPIIRMKKLETLLLSSCSRLRKFPEIQTNLDNLVKLSLDDSGIETVPSSVGRYCTNLSSLDLRYCHNLQSIEGNFHRLQHLKGLYLDGCNQLKNIPTEGLFDVECSLQLLTLFGTSLQNLHRGLGAVNGFLGFSHSLRRLNLRYCNLVDGDISPEFCMELSNLEALDLGGNKFSRLHSSLLQLPRLKFLNLSSCESLVELPDLPSSISVLKAEGCNALDIVGDFPTSDHKWLWKVSLTTDNTSGDGGRIVQSMLQGNAVEDYFISILLCDKQHIGYYIPIRGFAPGAFTLQLPWNWYSEFSGFLVYIDKCYFRTDKVIIKDVLGMENEDVVLEVSDKSEDDEDTTKNEDEVSEVSDETDDDEVSEVSDETDDDEDTMRARVVWYISFDSLRNTSWWNSSHDTISFFVEEISKLKVELVPRRSDGDDSRERVEDITHRSNYWDEESPNEKTFEIISDSKSSIEIHWRCFLHADVFRCAI</sequence>
<feature type="compositionally biased region" description="Acidic residues" evidence="4">
    <location>
        <begin position="1063"/>
        <end position="1087"/>
    </location>
</feature>
<feature type="domain" description="TIR" evidence="6">
    <location>
        <begin position="63"/>
        <end position="222"/>
    </location>
</feature>
<feature type="compositionally biased region" description="Low complexity" evidence="4">
    <location>
        <begin position="42"/>
        <end position="53"/>
    </location>
</feature>
<dbReference type="AlphaFoldDB" id="A0AA38TPM8"/>
<dbReference type="EMBL" id="JARYMX010000004">
    <property type="protein sequence ID" value="KAJ9554333.1"/>
    <property type="molecule type" value="Genomic_DNA"/>
</dbReference>
<dbReference type="Pfam" id="PF23282">
    <property type="entry name" value="WHD_ROQ1"/>
    <property type="match status" value="1"/>
</dbReference>
<dbReference type="InterPro" id="IPR000157">
    <property type="entry name" value="TIR_dom"/>
</dbReference>
<dbReference type="SUPFAM" id="SSF52540">
    <property type="entry name" value="P-loop containing nucleoside triphosphate hydrolases"/>
    <property type="match status" value="1"/>
</dbReference>
<dbReference type="InterPro" id="IPR032675">
    <property type="entry name" value="LRR_dom_sf"/>
</dbReference>
<dbReference type="PROSITE" id="PS50104">
    <property type="entry name" value="TIR"/>
    <property type="match status" value="1"/>
</dbReference>
<evidence type="ECO:0000313" key="7">
    <source>
        <dbReference type="EMBL" id="KAJ9554333.1"/>
    </source>
</evidence>
<dbReference type="InterPro" id="IPR027417">
    <property type="entry name" value="P-loop_NTPase"/>
</dbReference>
<dbReference type="GO" id="GO:0043531">
    <property type="term" value="F:ADP binding"/>
    <property type="evidence" value="ECO:0007669"/>
    <property type="project" value="InterPro"/>
</dbReference>
<proteinExistence type="predicted"/>
<keyword evidence="2" id="KW-0677">Repeat</keyword>
<dbReference type="SUPFAM" id="SSF52058">
    <property type="entry name" value="L domain-like"/>
    <property type="match status" value="1"/>
</dbReference>
<evidence type="ECO:0000259" key="6">
    <source>
        <dbReference type="PROSITE" id="PS50104"/>
    </source>
</evidence>
<dbReference type="FunFam" id="3.40.50.10140:FF:000007">
    <property type="entry name" value="Disease resistance protein (TIR-NBS-LRR class)"/>
    <property type="match status" value="1"/>
</dbReference>